<feature type="compositionally biased region" description="Low complexity" evidence="2">
    <location>
        <begin position="299"/>
        <end position="326"/>
    </location>
</feature>
<evidence type="ECO:0000259" key="4">
    <source>
        <dbReference type="SMART" id="SM00429"/>
    </source>
</evidence>
<keyword evidence="3" id="KW-1133">Transmembrane helix</keyword>
<dbReference type="Pfam" id="PF25603">
    <property type="entry name" value="SPT23_MGA2_DBD"/>
    <property type="match status" value="1"/>
</dbReference>
<feature type="repeat" description="ANK" evidence="1">
    <location>
        <begin position="1067"/>
        <end position="1099"/>
    </location>
</feature>
<feature type="compositionally biased region" description="Low complexity" evidence="2">
    <location>
        <begin position="114"/>
        <end position="157"/>
    </location>
</feature>
<dbReference type="Pfam" id="PF12796">
    <property type="entry name" value="Ank_2"/>
    <property type="match status" value="1"/>
</dbReference>
<feature type="region of interest" description="Disordered" evidence="2">
    <location>
        <begin position="686"/>
        <end position="747"/>
    </location>
</feature>
<feature type="compositionally biased region" description="Polar residues" evidence="2">
    <location>
        <begin position="654"/>
        <end position="666"/>
    </location>
</feature>
<organism evidence="5 6">
    <name type="scientific">Jaminaea rosea</name>
    <dbReference type="NCBI Taxonomy" id="1569628"/>
    <lineage>
        <taxon>Eukaryota</taxon>
        <taxon>Fungi</taxon>
        <taxon>Dikarya</taxon>
        <taxon>Basidiomycota</taxon>
        <taxon>Ustilaginomycotina</taxon>
        <taxon>Exobasidiomycetes</taxon>
        <taxon>Microstromatales</taxon>
        <taxon>Microstromatales incertae sedis</taxon>
        <taxon>Jaminaea</taxon>
    </lineage>
</organism>
<feature type="compositionally biased region" description="Acidic residues" evidence="2">
    <location>
        <begin position="1160"/>
        <end position="1183"/>
    </location>
</feature>
<evidence type="ECO:0000256" key="2">
    <source>
        <dbReference type="SAM" id="MobiDB-lite"/>
    </source>
</evidence>
<accession>A0A316UNM1</accession>
<dbReference type="InterPro" id="IPR013783">
    <property type="entry name" value="Ig-like_fold"/>
</dbReference>
<evidence type="ECO:0000313" key="5">
    <source>
        <dbReference type="EMBL" id="PWN26860.1"/>
    </source>
</evidence>
<dbReference type="Pfam" id="PF01833">
    <property type="entry name" value="TIG"/>
    <property type="match status" value="1"/>
</dbReference>
<dbReference type="RefSeq" id="XP_025361472.1">
    <property type="nucleotide sequence ID" value="XM_025503891.1"/>
</dbReference>
<feature type="region of interest" description="Disordered" evidence="2">
    <location>
        <begin position="1125"/>
        <end position="1260"/>
    </location>
</feature>
<feature type="region of interest" description="Disordered" evidence="2">
    <location>
        <begin position="1371"/>
        <end position="1390"/>
    </location>
</feature>
<dbReference type="PROSITE" id="PS50088">
    <property type="entry name" value="ANK_REPEAT"/>
    <property type="match status" value="2"/>
</dbReference>
<dbReference type="InterPro" id="IPR057962">
    <property type="entry name" value="SPT23_MGA2_DBD"/>
</dbReference>
<dbReference type="PANTHER" id="PTHR48125">
    <property type="entry name" value="LP07818P1"/>
    <property type="match status" value="1"/>
</dbReference>
<keyword evidence="3" id="KW-0472">Membrane</keyword>
<dbReference type="CDD" id="cd00102">
    <property type="entry name" value="IPT"/>
    <property type="match status" value="1"/>
</dbReference>
<feature type="region of interest" description="Disordered" evidence="2">
    <location>
        <begin position="1316"/>
        <end position="1350"/>
    </location>
</feature>
<evidence type="ECO:0000313" key="6">
    <source>
        <dbReference type="Proteomes" id="UP000245884"/>
    </source>
</evidence>
<dbReference type="InterPro" id="IPR014756">
    <property type="entry name" value="Ig_E-set"/>
</dbReference>
<evidence type="ECO:0000256" key="3">
    <source>
        <dbReference type="SAM" id="Phobius"/>
    </source>
</evidence>
<gene>
    <name evidence="5" type="ORF">BDZ90DRAFT_193699</name>
</gene>
<protein>
    <recommendedName>
        <fullName evidence="4">IPT/TIG domain-containing protein</fullName>
    </recommendedName>
</protein>
<feature type="compositionally biased region" description="Low complexity" evidence="2">
    <location>
        <begin position="800"/>
        <end position="813"/>
    </location>
</feature>
<dbReference type="EMBL" id="KZ819670">
    <property type="protein sequence ID" value="PWN26860.1"/>
    <property type="molecule type" value="Genomic_DNA"/>
</dbReference>
<name>A0A316UNM1_9BASI</name>
<feature type="region of interest" description="Disordered" evidence="2">
    <location>
        <begin position="1397"/>
        <end position="1474"/>
    </location>
</feature>
<proteinExistence type="predicted"/>
<dbReference type="Proteomes" id="UP000245884">
    <property type="component" value="Unassembled WGS sequence"/>
</dbReference>
<dbReference type="STRING" id="1569628.A0A316UNM1"/>
<reference evidence="5 6" key="1">
    <citation type="journal article" date="2018" name="Mol. Biol. Evol.">
        <title>Broad Genomic Sampling Reveals a Smut Pathogenic Ancestry of the Fungal Clade Ustilaginomycotina.</title>
        <authorList>
            <person name="Kijpornyongpan T."/>
            <person name="Mondo S.J."/>
            <person name="Barry K."/>
            <person name="Sandor L."/>
            <person name="Lee J."/>
            <person name="Lipzen A."/>
            <person name="Pangilinan J."/>
            <person name="LaButti K."/>
            <person name="Hainaut M."/>
            <person name="Henrissat B."/>
            <person name="Grigoriev I.V."/>
            <person name="Spatafora J.W."/>
            <person name="Aime M.C."/>
        </authorList>
    </citation>
    <scope>NUCLEOTIDE SEQUENCE [LARGE SCALE GENOMIC DNA]</scope>
    <source>
        <strain evidence="5 6">MCA 5214</strain>
    </source>
</reference>
<feature type="compositionally biased region" description="Low complexity" evidence="2">
    <location>
        <begin position="1340"/>
        <end position="1350"/>
    </location>
</feature>
<dbReference type="InterPro" id="IPR002110">
    <property type="entry name" value="Ankyrin_rpt"/>
</dbReference>
<feature type="compositionally biased region" description="Low complexity" evidence="2">
    <location>
        <begin position="1439"/>
        <end position="1473"/>
    </location>
</feature>
<feature type="region of interest" description="Disordered" evidence="2">
    <location>
        <begin position="442"/>
        <end position="488"/>
    </location>
</feature>
<dbReference type="GeneID" id="37025714"/>
<feature type="compositionally biased region" description="Polar residues" evidence="2">
    <location>
        <begin position="1150"/>
        <end position="1159"/>
    </location>
</feature>
<dbReference type="PROSITE" id="PS50297">
    <property type="entry name" value="ANK_REP_REGION"/>
    <property type="match status" value="2"/>
</dbReference>
<dbReference type="SUPFAM" id="SSF48403">
    <property type="entry name" value="Ankyrin repeat"/>
    <property type="match status" value="1"/>
</dbReference>
<feature type="transmembrane region" description="Helical" evidence="3">
    <location>
        <begin position="1484"/>
        <end position="1503"/>
    </location>
</feature>
<feature type="compositionally biased region" description="Low complexity" evidence="2">
    <location>
        <begin position="55"/>
        <end position="71"/>
    </location>
</feature>
<dbReference type="SMART" id="SM00429">
    <property type="entry name" value="IPT"/>
    <property type="match status" value="1"/>
</dbReference>
<feature type="region of interest" description="Disordered" evidence="2">
    <location>
        <begin position="567"/>
        <end position="666"/>
    </location>
</feature>
<feature type="region of interest" description="Disordered" evidence="2">
    <location>
        <begin position="1"/>
        <end position="87"/>
    </location>
</feature>
<feature type="compositionally biased region" description="Low complexity" evidence="2">
    <location>
        <begin position="686"/>
        <end position="704"/>
    </location>
</feature>
<dbReference type="Gene3D" id="1.25.40.20">
    <property type="entry name" value="Ankyrin repeat-containing domain"/>
    <property type="match status" value="1"/>
</dbReference>
<feature type="domain" description="IPT/TIG" evidence="4">
    <location>
        <begin position="826"/>
        <end position="921"/>
    </location>
</feature>
<evidence type="ECO:0000256" key="1">
    <source>
        <dbReference type="PROSITE-ProRule" id="PRU00023"/>
    </source>
</evidence>
<feature type="region of interest" description="Disordered" evidence="2">
    <location>
        <begin position="105"/>
        <end position="328"/>
    </location>
</feature>
<feature type="compositionally biased region" description="Basic and acidic residues" evidence="2">
    <location>
        <begin position="567"/>
        <end position="577"/>
    </location>
</feature>
<feature type="repeat" description="ANK" evidence="1">
    <location>
        <begin position="1034"/>
        <end position="1066"/>
    </location>
</feature>
<dbReference type="PANTHER" id="PTHR48125:SF12">
    <property type="entry name" value="AT HOOK TRANSCRIPTION FACTOR FAMILY-RELATED"/>
    <property type="match status" value="1"/>
</dbReference>
<keyword evidence="6" id="KW-1185">Reference proteome</keyword>
<dbReference type="SUPFAM" id="SSF81296">
    <property type="entry name" value="E set domains"/>
    <property type="match status" value="1"/>
</dbReference>
<sequence>MSALPAQFYHSADDDGAGVIHEDSPPGLTASGSSDDGSSPSSVGQQRGHPSKNGSSTAATSSKAPSEAATAFDAMSPWSSHSSEVLVDSGAHDWASPFSSATEHHFYDGSMSFSNDNDALASSLASSSSMQHQLAFSSPSMASSSSPGIAAPGDAASKNALREASQRMAGGSAERGLGFTSSGSPSSSQARAGMWNSTQKPTSDEQMFDSIIEEDSFGPPSTSTSDYAGSPPPPQSAATTRGLSSVFGAMHMPSNSASPPGLSSYGVVDGIKTEQQDETMAGPQQHEPAKPQPPPASTPQPSKADAADDSIAASAAAPVAGPSSAPMNGEQEVAFSASAVVRPEVDGLADLQIHVHGIAARGAKSRVETQIKAHLELVRPSQGEGAWERIGSFTHLKLPPLSATKRKTKKNQQGTAEIPKEKTLYLDVAVVNASPPHQRAFACQSCSEREKKRADRRKSGRTKSGPIPSEEEMRRLGVDPSSPDAGELAAERLTQEESKRIILFNCGDYLEFKDGHTELPTRVTCYCRHHKEKLGFCILFTMRNWKGKTVACGSTPAIMITDDHKSSAALERSKREAAQVTSAAPTPGHMADRSRGNSADTSVGAGEANGGASRNKPKKSRPKPYDSSRRSTISNGAGGGVAMTPAASNGGANGTMTPANGSGSSPSMDLVTALAAIGNERALLLQQQHHQQQQAAQQQQLPQHQSHHQHQPPQHQQQPVPPHLHHTQMQQPQLNGFPKGAQNSQMGSLPYASMLSQGSISPETLLTNPLSLPGIDFSDPNVAQQMLALLGHQGLVPGLAQQAAPSSSSQHQPNGGTASAPPSLPQARISKIIPGEGPTSGGIEVTILGDNFTDGLTCLFGDLAASSTRVWAANTLICVLPPSPSPGPVAVTLKTVEEMSGGSQTRGASNGGGPLQLFTYVDKSDTQLMELALQVVGFQQTRTMQVPRDIALRLLASGQGSINSNLAQQQQGQYSGGQQQQQLSNARSAVDGLFAAAGERPTSFQDTIINFLSVVEEGQATAQRADAIRLANKNGHTLLHLAVMLGFHRLAAKLLELGCPVDARDRNGFSALHLAALNGRVALTRILLERGARRELGSLTGKVALDFARELDLVDVEDLLVHHGEGGRRSYSAEDSSLFDSDVEDVDGGNVSTTETSFNADEDDELDWSESESDIDSSEDDGDEDKHDADHELSLTDSSADDVTPRPPSTPAVAATQDGPRFLPLTDSSAQEKKVKQQLLPPPASSPFAPNQDKKQSQQLSSAATLRALAEKLPGGLAFLGVAGGLQDRLLPQALQQRVGQTISVFHMQAAEQGTPFNPEEQQAGGSGESLKAKDATTNAGGAASSAGVAGEQDTWRLMSLWRNIVEETGGLWHGRAPPPAYEEAAPNGAGTAQLDEKVAEPAQAAREQQEQAEETVKSGAESNPVTPPATTPRRLSRRSSTSSLDSCSTTASSLLTSPSSSRATASAAPSPANRRRIVVEDDWMLRWFWLPCLVLAFLVAAFSTGPLSLAGLASYVPQLGGVVANAAAAGANEGGAGAVVGVADRV</sequence>
<feature type="compositionally biased region" description="Basic and acidic residues" evidence="2">
    <location>
        <begin position="1184"/>
        <end position="1194"/>
    </location>
</feature>
<feature type="region of interest" description="Disordered" evidence="2">
    <location>
        <begin position="800"/>
        <end position="837"/>
    </location>
</feature>
<dbReference type="InterPro" id="IPR036770">
    <property type="entry name" value="Ankyrin_rpt-contain_sf"/>
</dbReference>
<feature type="compositionally biased region" description="Polar residues" evidence="2">
    <location>
        <begin position="195"/>
        <end position="205"/>
    </location>
</feature>
<feature type="compositionally biased region" description="Low complexity" evidence="2">
    <location>
        <begin position="31"/>
        <end position="42"/>
    </location>
</feature>
<dbReference type="OrthoDB" id="71307at2759"/>
<keyword evidence="3" id="KW-0812">Transmembrane</keyword>
<dbReference type="Gene3D" id="2.60.40.10">
    <property type="entry name" value="Immunoglobulins"/>
    <property type="match status" value="1"/>
</dbReference>
<dbReference type="SMART" id="SM00248">
    <property type="entry name" value="ANK"/>
    <property type="match status" value="2"/>
</dbReference>
<dbReference type="InterPro" id="IPR002909">
    <property type="entry name" value="IPT_dom"/>
</dbReference>
<keyword evidence="1" id="KW-0040">ANK repeat</keyword>